<dbReference type="SUPFAM" id="SSF53271">
    <property type="entry name" value="PRTase-like"/>
    <property type="match status" value="1"/>
</dbReference>
<evidence type="ECO:0000313" key="1">
    <source>
        <dbReference type="EMBL" id="GEO88894.1"/>
    </source>
</evidence>
<evidence type="ECO:0000313" key="2">
    <source>
        <dbReference type="Proteomes" id="UP000321769"/>
    </source>
</evidence>
<proteinExistence type="predicted"/>
<reference evidence="1 2" key="1">
    <citation type="submission" date="2019-07" db="EMBL/GenBank/DDBJ databases">
        <title>Whole genome shotgun sequence of Aeromicrobium flavum NBRC 107625.</title>
        <authorList>
            <person name="Hosoyama A."/>
            <person name="Uohara A."/>
            <person name="Ohji S."/>
            <person name="Ichikawa N."/>
        </authorList>
    </citation>
    <scope>NUCLEOTIDE SEQUENCE [LARGE SCALE GENOMIC DNA]</scope>
    <source>
        <strain evidence="1 2">NBRC 107625</strain>
    </source>
</reference>
<sequence length="153" mass="15765">MTLLHSAARTIVPPRSLAGRVLEGQGHLRYLATPDGLRDASQRIADAAISLGCSSVASVSQHAAGPLAAATLLNPDLQLVSMDHLWAGEVDKLLLVETVAVSGHQVRAAIERALEAGATWVGVVILFPVLGTNELGLVEAFGLAAADAVYVAA</sequence>
<name>A0A512HTY6_9ACTN</name>
<dbReference type="Proteomes" id="UP000321769">
    <property type="component" value="Unassembled WGS sequence"/>
</dbReference>
<keyword evidence="2" id="KW-1185">Reference proteome</keyword>
<organism evidence="1 2">
    <name type="scientific">Aeromicrobium flavum</name>
    <dbReference type="NCBI Taxonomy" id="416568"/>
    <lineage>
        <taxon>Bacteria</taxon>
        <taxon>Bacillati</taxon>
        <taxon>Actinomycetota</taxon>
        <taxon>Actinomycetes</taxon>
        <taxon>Propionibacteriales</taxon>
        <taxon>Nocardioidaceae</taxon>
        <taxon>Aeromicrobium</taxon>
    </lineage>
</organism>
<dbReference type="EMBL" id="BJZQ01000004">
    <property type="protein sequence ID" value="GEO88894.1"/>
    <property type="molecule type" value="Genomic_DNA"/>
</dbReference>
<dbReference type="AlphaFoldDB" id="A0A512HTY6"/>
<protein>
    <submittedName>
        <fullName evidence="1">Uncharacterized protein</fullName>
    </submittedName>
</protein>
<gene>
    <name evidence="1" type="ORF">AFL01nite_12210</name>
</gene>
<dbReference type="InterPro" id="IPR029057">
    <property type="entry name" value="PRTase-like"/>
</dbReference>
<accession>A0A512HTY6</accession>
<comment type="caution">
    <text evidence="1">The sequence shown here is derived from an EMBL/GenBank/DDBJ whole genome shotgun (WGS) entry which is preliminary data.</text>
</comment>